<evidence type="ECO:0000313" key="8">
    <source>
        <dbReference type="EMBL" id="KAL3788116.1"/>
    </source>
</evidence>
<protein>
    <recommendedName>
        <fullName evidence="2 5">peptidylprolyl isomerase</fullName>
        <ecNumber evidence="2 5">5.2.1.8</ecNumber>
    </recommendedName>
</protein>
<dbReference type="PANTHER" id="PTHR43811">
    <property type="entry name" value="FKBP-TYPE PEPTIDYL-PROLYL CIS-TRANS ISOMERASE FKPA"/>
    <property type="match status" value="1"/>
</dbReference>
<dbReference type="InterPro" id="IPR001179">
    <property type="entry name" value="PPIase_FKBP_dom"/>
</dbReference>
<feature type="domain" description="PPIase FKBP-type" evidence="7">
    <location>
        <begin position="335"/>
        <end position="424"/>
    </location>
</feature>
<proteinExistence type="predicted"/>
<feature type="compositionally biased region" description="Basic and acidic residues" evidence="6">
    <location>
        <begin position="258"/>
        <end position="268"/>
    </location>
</feature>
<dbReference type="Gene3D" id="3.10.50.40">
    <property type="match status" value="1"/>
</dbReference>
<comment type="catalytic activity">
    <reaction evidence="1 5">
        <text>[protein]-peptidylproline (omega=180) = [protein]-peptidylproline (omega=0)</text>
        <dbReference type="Rhea" id="RHEA:16237"/>
        <dbReference type="Rhea" id="RHEA-COMP:10747"/>
        <dbReference type="Rhea" id="RHEA-COMP:10748"/>
        <dbReference type="ChEBI" id="CHEBI:83833"/>
        <dbReference type="ChEBI" id="CHEBI:83834"/>
        <dbReference type="EC" id="5.2.1.8"/>
    </reaction>
</comment>
<dbReference type="InterPro" id="IPR046357">
    <property type="entry name" value="PPIase_dom_sf"/>
</dbReference>
<dbReference type="GO" id="GO:0003755">
    <property type="term" value="F:peptidyl-prolyl cis-trans isomerase activity"/>
    <property type="evidence" value="ECO:0007669"/>
    <property type="project" value="UniProtKB-KW"/>
</dbReference>
<organism evidence="8 9">
    <name type="scientific">Cyclotella cryptica</name>
    <dbReference type="NCBI Taxonomy" id="29204"/>
    <lineage>
        <taxon>Eukaryota</taxon>
        <taxon>Sar</taxon>
        <taxon>Stramenopiles</taxon>
        <taxon>Ochrophyta</taxon>
        <taxon>Bacillariophyta</taxon>
        <taxon>Coscinodiscophyceae</taxon>
        <taxon>Thalassiosirophycidae</taxon>
        <taxon>Stephanodiscales</taxon>
        <taxon>Stephanodiscaceae</taxon>
        <taxon>Cyclotella</taxon>
    </lineage>
</organism>
<evidence type="ECO:0000256" key="1">
    <source>
        <dbReference type="ARBA" id="ARBA00000971"/>
    </source>
</evidence>
<accession>A0ABD3PLC8</accession>
<gene>
    <name evidence="8" type="ORF">HJC23_005454</name>
</gene>
<reference evidence="8 9" key="1">
    <citation type="journal article" date="2020" name="G3 (Bethesda)">
        <title>Improved Reference Genome for Cyclotella cryptica CCMP332, a Model for Cell Wall Morphogenesis, Salinity Adaptation, and Lipid Production in Diatoms (Bacillariophyta).</title>
        <authorList>
            <person name="Roberts W.R."/>
            <person name="Downey K.M."/>
            <person name="Ruck E.C."/>
            <person name="Traller J.C."/>
            <person name="Alverson A.J."/>
        </authorList>
    </citation>
    <scope>NUCLEOTIDE SEQUENCE [LARGE SCALE GENOMIC DNA]</scope>
    <source>
        <strain evidence="8 9">CCMP332</strain>
    </source>
</reference>
<feature type="compositionally biased region" description="Basic residues" evidence="6">
    <location>
        <begin position="283"/>
        <end position="292"/>
    </location>
</feature>
<evidence type="ECO:0000313" key="9">
    <source>
        <dbReference type="Proteomes" id="UP001516023"/>
    </source>
</evidence>
<dbReference type="SUPFAM" id="SSF54534">
    <property type="entry name" value="FKBP-like"/>
    <property type="match status" value="1"/>
</dbReference>
<evidence type="ECO:0000256" key="5">
    <source>
        <dbReference type="PROSITE-ProRule" id="PRU00277"/>
    </source>
</evidence>
<evidence type="ECO:0000256" key="6">
    <source>
        <dbReference type="SAM" id="MobiDB-lite"/>
    </source>
</evidence>
<sequence length="424" mass="46982">MHYDSDEEIDEDEAFNSEDEAKYGKFFTNTPSSSLGREPLMTSKFMGLTVPIPQYSGESKVTTVNVLEGTKLHLSFVCLDIPDFDFRQLRLLFRCLYEKQHAEDEMQWMCLCNFLVQSSNSTSVSLGLEIVGPCTVEWKVQSSSNPHDGCINIFGQIVPTDAVSSVSEISFPRRVDNSSSLKVGSNEKQTDFVHSQVDKDDQKVIDESKPSKSSKRKLDQANDNDAIDSNVKDDATPAQSIETQNEANNKLTKKQRKHLAEEKAKQLEETLTAARINESESKSKKKKKKKKPSKDVTNSSETISKPTSLTRERRLPGGILIRDILVGTGTPVSSGRKISLHYTGSLQSNGKVFDKNHSRTQPLQFRQGTGEVIRGLERGLEGMKVGGERVITVPASLGYGEKGMGESIPPDSDLVFEVKVLKVG</sequence>
<evidence type="ECO:0000259" key="7">
    <source>
        <dbReference type="PROSITE" id="PS50059"/>
    </source>
</evidence>
<name>A0ABD3PLC8_9STRA</name>
<dbReference type="Proteomes" id="UP001516023">
    <property type="component" value="Unassembled WGS sequence"/>
</dbReference>
<evidence type="ECO:0000256" key="3">
    <source>
        <dbReference type="ARBA" id="ARBA00023110"/>
    </source>
</evidence>
<evidence type="ECO:0000256" key="2">
    <source>
        <dbReference type="ARBA" id="ARBA00013194"/>
    </source>
</evidence>
<dbReference type="AlphaFoldDB" id="A0ABD3PLC8"/>
<feature type="region of interest" description="Disordered" evidence="6">
    <location>
        <begin position="198"/>
        <end position="311"/>
    </location>
</feature>
<feature type="compositionally biased region" description="Polar residues" evidence="6">
    <location>
        <begin position="237"/>
        <end position="250"/>
    </location>
</feature>
<comment type="caution">
    <text evidence="8">The sequence shown here is derived from an EMBL/GenBank/DDBJ whole genome shotgun (WGS) entry which is preliminary data.</text>
</comment>
<keyword evidence="9" id="KW-1185">Reference proteome</keyword>
<dbReference type="EMBL" id="JABMIG020000161">
    <property type="protein sequence ID" value="KAL3788116.1"/>
    <property type="molecule type" value="Genomic_DNA"/>
</dbReference>
<keyword evidence="4 5" id="KW-0413">Isomerase</keyword>
<dbReference type="PROSITE" id="PS50059">
    <property type="entry name" value="FKBP_PPIASE"/>
    <property type="match status" value="1"/>
</dbReference>
<feature type="compositionally biased region" description="Basic and acidic residues" evidence="6">
    <location>
        <begin position="198"/>
        <end position="220"/>
    </location>
</feature>
<dbReference type="Pfam" id="PF00254">
    <property type="entry name" value="FKBP_C"/>
    <property type="match status" value="1"/>
</dbReference>
<evidence type="ECO:0000256" key="4">
    <source>
        <dbReference type="ARBA" id="ARBA00023235"/>
    </source>
</evidence>
<dbReference type="PANTHER" id="PTHR43811:SF19">
    <property type="entry name" value="39 KDA FK506-BINDING NUCLEAR PROTEIN"/>
    <property type="match status" value="1"/>
</dbReference>
<dbReference type="FunFam" id="3.10.50.40:FF:000006">
    <property type="entry name" value="Peptidyl-prolyl cis-trans isomerase"/>
    <property type="match status" value="1"/>
</dbReference>
<keyword evidence="3 5" id="KW-0697">Rotamase</keyword>
<feature type="compositionally biased region" description="Polar residues" evidence="6">
    <location>
        <begin position="295"/>
        <end position="309"/>
    </location>
</feature>
<dbReference type="EC" id="5.2.1.8" evidence="2 5"/>